<dbReference type="Pfam" id="PF00412">
    <property type="entry name" value="LIM"/>
    <property type="match status" value="4"/>
</dbReference>
<dbReference type="OrthoDB" id="15567at2759"/>
<dbReference type="AlphaFoldDB" id="A0A9F2QAR2"/>
<protein>
    <submittedName>
        <fullName evidence="14">Leupaxin</fullName>
    </submittedName>
</protein>
<dbReference type="OMA" id="YCQPCFT"/>
<dbReference type="RefSeq" id="XP_007423139.1">
    <property type="nucleotide sequence ID" value="XM_007423077.3"/>
</dbReference>
<evidence type="ECO:0000256" key="7">
    <source>
        <dbReference type="ARBA" id="ARBA00022833"/>
    </source>
</evidence>
<keyword evidence="8" id="KW-0965">Cell junction</keyword>
<dbReference type="GO" id="GO:0005737">
    <property type="term" value="C:cytoplasm"/>
    <property type="evidence" value="ECO:0007669"/>
    <property type="project" value="UniProtKB-SubCell"/>
</dbReference>
<dbReference type="SMART" id="SM00132">
    <property type="entry name" value="LIM"/>
    <property type="match status" value="4"/>
</dbReference>
<feature type="domain" description="LIM zinc-binding" evidence="12">
    <location>
        <begin position="219"/>
        <end position="276"/>
    </location>
</feature>
<dbReference type="PANTHER" id="PTHR24216">
    <property type="entry name" value="PAXILLIN-RELATED"/>
    <property type="match status" value="1"/>
</dbReference>
<dbReference type="KEGG" id="pbi:103050537"/>
<dbReference type="PROSITE" id="PS00478">
    <property type="entry name" value="LIM_DOMAIN_1"/>
    <property type="match status" value="2"/>
</dbReference>
<evidence type="ECO:0000256" key="3">
    <source>
        <dbReference type="ARBA" id="ARBA00022490"/>
    </source>
</evidence>
<evidence type="ECO:0000313" key="14">
    <source>
        <dbReference type="RefSeq" id="XP_007423139.1"/>
    </source>
</evidence>
<sequence length="394" mass="43645">MDDLDALLAELEQTSESLSVNDSDPNVCFLLERDNSKAKPVATTTEIHLTQHTKSAAQEGKKVEPAHNVQTHKEDADNIYSKILPPQPVASSSPSTSVAQQLDDLLACLGTIQSKVSDGLATPGQSVSAEENTAGNLDSMLESLTQDMQDLGVATVPKGNCASCHKPIAGKVVTALGKIWHPEHFTCAQCGKEVGSLPFYERDNKAYCQEDYHQLFSPRCAYCTAPIREKILTAMDQTWHPEHFFCTHCGTVFGNDGFHVKDGKPYCQKDFQSIFSPKCRGCDRPVMNQYLSALNAVWHPECFVCRDCFCSFTDGSFFEISGQPYCELHFHHHQGTVCHGCGKPIVGRCVSAMGHKFHPEHFVCAFCLTQLHNGIFQEQNDKTYCHACFKKLFV</sequence>
<dbReference type="GO" id="GO:0046872">
    <property type="term" value="F:metal ion binding"/>
    <property type="evidence" value="ECO:0007669"/>
    <property type="project" value="UniProtKB-KW"/>
</dbReference>
<keyword evidence="3" id="KW-0963">Cytoplasm</keyword>
<gene>
    <name evidence="14" type="primary">LPXN</name>
</gene>
<dbReference type="FunFam" id="2.10.110.10:FF:000009">
    <property type="entry name" value="Paxillin isoform 1"/>
    <property type="match status" value="1"/>
</dbReference>
<keyword evidence="7 10" id="KW-0862">Zinc</keyword>
<keyword evidence="4" id="KW-0597">Phosphoprotein</keyword>
<organism evidence="13 14">
    <name type="scientific">Python bivittatus</name>
    <name type="common">Burmese python</name>
    <name type="synonym">Python molurus bivittatus</name>
    <dbReference type="NCBI Taxonomy" id="176946"/>
    <lineage>
        <taxon>Eukaryota</taxon>
        <taxon>Metazoa</taxon>
        <taxon>Chordata</taxon>
        <taxon>Craniata</taxon>
        <taxon>Vertebrata</taxon>
        <taxon>Euteleostomi</taxon>
        <taxon>Lepidosauria</taxon>
        <taxon>Squamata</taxon>
        <taxon>Bifurcata</taxon>
        <taxon>Unidentata</taxon>
        <taxon>Episquamata</taxon>
        <taxon>Toxicofera</taxon>
        <taxon>Serpentes</taxon>
        <taxon>Henophidia</taxon>
        <taxon>Pythonidae</taxon>
        <taxon>Python</taxon>
    </lineage>
</organism>
<dbReference type="Proteomes" id="UP000695026">
    <property type="component" value="Unplaced"/>
</dbReference>
<reference evidence="14" key="1">
    <citation type="submission" date="2025-08" db="UniProtKB">
        <authorList>
            <consortium name="RefSeq"/>
        </authorList>
    </citation>
    <scope>IDENTIFICATION</scope>
    <source>
        <tissue evidence="14">Liver</tissue>
    </source>
</reference>
<comment type="subcellular location">
    <subcellularLocation>
        <location evidence="1">Cell junction</location>
        <location evidence="1">Focal adhesion</location>
    </subcellularLocation>
    <subcellularLocation>
        <location evidence="2">Cytoplasm</location>
    </subcellularLocation>
</comment>
<feature type="domain" description="LIM zinc-binding" evidence="12">
    <location>
        <begin position="277"/>
        <end position="336"/>
    </location>
</feature>
<proteinExistence type="predicted"/>
<dbReference type="GO" id="GO:0007179">
    <property type="term" value="P:transforming growth factor beta receptor signaling pathway"/>
    <property type="evidence" value="ECO:0007669"/>
    <property type="project" value="TreeGrafter"/>
</dbReference>
<evidence type="ECO:0000256" key="8">
    <source>
        <dbReference type="ARBA" id="ARBA00022949"/>
    </source>
</evidence>
<evidence type="ECO:0000259" key="12">
    <source>
        <dbReference type="PROSITE" id="PS50023"/>
    </source>
</evidence>
<dbReference type="PANTHER" id="PTHR24216:SF23">
    <property type="entry name" value="LEUPAXIN"/>
    <property type="match status" value="1"/>
</dbReference>
<evidence type="ECO:0000256" key="11">
    <source>
        <dbReference type="SAM" id="MobiDB-lite"/>
    </source>
</evidence>
<name>A0A9F2QAR2_PYTBI</name>
<feature type="region of interest" description="Disordered" evidence="11">
    <location>
        <begin position="52"/>
        <end position="74"/>
    </location>
</feature>
<keyword evidence="6" id="KW-0677">Repeat</keyword>
<evidence type="ECO:0000313" key="13">
    <source>
        <dbReference type="Proteomes" id="UP000695026"/>
    </source>
</evidence>
<dbReference type="GO" id="GO:0005925">
    <property type="term" value="C:focal adhesion"/>
    <property type="evidence" value="ECO:0007669"/>
    <property type="project" value="UniProtKB-SubCell"/>
</dbReference>
<keyword evidence="5 10" id="KW-0479">Metal-binding</keyword>
<evidence type="ECO:0000256" key="6">
    <source>
        <dbReference type="ARBA" id="ARBA00022737"/>
    </source>
</evidence>
<feature type="domain" description="LIM zinc-binding" evidence="12">
    <location>
        <begin position="159"/>
        <end position="218"/>
    </location>
</feature>
<dbReference type="GO" id="GO:0034446">
    <property type="term" value="P:substrate adhesion-dependent cell spreading"/>
    <property type="evidence" value="ECO:0007669"/>
    <property type="project" value="TreeGrafter"/>
</dbReference>
<keyword evidence="9 10" id="KW-0440">LIM domain</keyword>
<dbReference type="PROSITE" id="PS50023">
    <property type="entry name" value="LIM_DOMAIN_2"/>
    <property type="match status" value="4"/>
</dbReference>
<dbReference type="FunFam" id="2.10.110.10:FF:000008">
    <property type="entry name" value="Paxillin isoform 1"/>
    <property type="match status" value="1"/>
</dbReference>
<dbReference type="CTD" id="9404"/>
<evidence type="ECO:0000256" key="10">
    <source>
        <dbReference type="PROSITE-ProRule" id="PRU00125"/>
    </source>
</evidence>
<keyword evidence="13" id="KW-1185">Reference proteome</keyword>
<evidence type="ECO:0000256" key="4">
    <source>
        <dbReference type="ARBA" id="ARBA00022553"/>
    </source>
</evidence>
<dbReference type="CDD" id="cd09339">
    <property type="entry name" value="LIM4_Paxillin_like"/>
    <property type="match status" value="1"/>
</dbReference>
<dbReference type="SUPFAM" id="SSF57716">
    <property type="entry name" value="Glucocorticoid receptor-like (DNA-binding domain)"/>
    <property type="match status" value="5"/>
</dbReference>
<dbReference type="FunFam" id="2.10.110.10:FF:000012">
    <property type="entry name" value="Paxillin isoform 1"/>
    <property type="match status" value="1"/>
</dbReference>
<dbReference type="FunFam" id="2.10.110.10:FF:000018">
    <property type="entry name" value="Paxillin isoform 1"/>
    <property type="match status" value="1"/>
</dbReference>
<dbReference type="GO" id="GO:0043542">
    <property type="term" value="P:endothelial cell migration"/>
    <property type="evidence" value="ECO:0007669"/>
    <property type="project" value="TreeGrafter"/>
</dbReference>
<dbReference type="GO" id="GO:0050859">
    <property type="term" value="P:negative regulation of B cell receptor signaling pathway"/>
    <property type="evidence" value="ECO:0007669"/>
    <property type="project" value="TreeGrafter"/>
</dbReference>
<evidence type="ECO:0000256" key="5">
    <source>
        <dbReference type="ARBA" id="ARBA00022723"/>
    </source>
</evidence>
<feature type="compositionally biased region" description="Basic and acidic residues" evidence="11">
    <location>
        <begin position="59"/>
        <end position="74"/>
    </location>
</feature>
<dbReference type="GeneID" id="103050537"/>
<accession>A0A9F2QAR2</accession>
<feature type="domain" description="LIM zinc-binding" evidence="12">
    <location>
        <begin position="337"/>
        <end position="394"/>
    </location>
</feature>
<evidence type="ECO:0000256" key="2">
    <source>
        <dbReference type="ARBA" id="ARBA00004496"/>
    </source>
</evidence>
<evidence type="ECO:0000256" key="9">
    <source>
        <dbReference type="ARBA" id="ARBA00023038"/>
    </source>
</evidence>
<evidence type="ECO:0000256" key="1">
    <source>
        <dbReference type="ARBA" id="ARBA00004246"/>
    </source>
</evidence>
<dbReference type="Gene3D" id="2.10.110.10">
    <property type="entry name" value="Cysteine Rich Protein"/>
    <property type="match status" value="4"/>
</dbReference>
<dbReference type="InterPro" id="IPR001781">
    <property type="entry name" value="Znf_LIM"/>
</dbReference>